<evidence type="ECO:0000256" key="1">
    <source>
        <dbReference type="ARBA" id="ARBA00008416"/>
    </source>
</evidence>
<sequence>MSTTQILSGREVPLGGLRAITVRRTLPHRERSFVGAWCFVDHYGPQEVAADGAGGMDVPPHPHTGLQTVSWLFEGEIEHRDSGGVVGGVRPGEVNLMTAGAGICHSEVTTADTSVLHGVQLWVALPDADRETVRGFEHHAPERTPLPKGDDGQDTGSALVFLGSIPGVATSPVTTFTPLLGAQLDLAPGADLSLPLDPTYEHAVLLDHGAVGVDGTELAFGDLACADPGPERMHLVAGPEGARVVLLGGVPFEEEIVMWWNFVGRSHEEVVAYREEWQARGERFGAVEGYVGETERIPAPELPHVRLRPRNRAGRVGG</sequence>
<keyword evidence="7" id="KW-1185">Reference proteome</keyword>
<dbReference type="CDD" id="cd02247">
    <property type="entry name" value="cupin_pirin_C"/>
    <property type="match status" value="1"/>
</dbReference>
<feature type="binding site" evidence="2">
    <location>
        <position position="107"/>
    </location>
    <ligand>
        <name>Fe cation</name>
        <dbReference type="ChEBI" id="CHEBI:24875"/>
    </ligand>
</feature>
<reference evidence="6 7" key="1">
    <citation type="submission" date="2020-07" db="EMBL/GenBank/DDBJ databases">
        <title>Sequencing the genomes of 1000 actinobacteria strains.</title>
        <authorList>
            <person name="Klenk H.-P."/>
        </authorList>
    </citation>
    <scope>NUCLEOTIDE SEQUENCE [LARGE SCALE GENOMIC DNA]</scope>
    <source>
        <strain evidence="6 7">DSM 24723</strain>
    </source>
</reference>
<evidence type="ECO:0000259" key="5">
    <source>
        <dbReference type="Pfam" id="PF05726"/>
    </source>
</evidence>
<dbReference type="InterPro" id="IPR003829">
    <property type="entry name" value="Pirin_N_dom"/>
</dbReference>
<dbReference type="CDD" id="cd02909">
    <property type="entry name" value="cupin_pirin_N"/>
    <property type="match status" value="1"/>
</dbReference>
<feature type="binding site" evidence="2">
    <location>
        <position position="63"/>
    </location>
    <ligand>
        <name>Fe cation</name>
        <dbReference type="ChEBI" id="CHEBI:24875"/>
    </ligand>
</feature>
<dbReference type="SUPFAM" id="SSF51182">
    <property type="entry name" value="RmlC-like cupins"/>
    <property type="match status" value="1"/>
</dbReference>
<dbReference type="EMBL" id="JACBZX010000001">
    <property type="protein sequence ID" value="NYG36270.1"/>
    <property type="molecule type" value="Genomic_DNA"/>
</dbReference>
<dbReference type="Pfam" id="PF05726">
    <property type="entry name" value="Pirin_C"/>
    <property type="match status" value="1"/>
</dbReference>
<dbReference type="PANTHER" id="PTHR13903">
    <property type="entry name" value="PIRIN-RELATED"/>
    <property type="match status" value="1"/>
</dbReference>
<name>A0A852X4J2_9MICO</name>
<evidence type="ECO:0008006" key="8">
    <source>
        <dbReference type="Google" id="ProtNLM"/>
    </source>
</evidence>
<evidence type="ECO:0000313" key="7">
    <source>
        <dbReference type="Proteomes" id="UP000592181"/>
    </source>
</evidence>
<dbReference type="PIRSF" id="PIRSF006232">
    <property type="entry name" value="Pirin"/>
    <property type="match status" value="1"/>
</dbReference>
<dbReference type="InterPro" id="IPR012093">
    <property type="entry name" value="Pirin"/>
</dbReference>
<evidence type="ECO:0000259" key="4">
    <source>
        <dbReference type="Pfam" id="PF02678"/>
    </source>
</evidence>
<organism evidence="6 7">
    <name type="scientific">Janibacter alkaliphilus</name>
    <dbReference type="NCBI Taxonomy" id="1069963"/>
    <lineage>
        <taxon>Bacteria</taxon>
        <taxon>Bacillati</taxon>
        <taxon>Actinomycetota</taxon>
        <taxon>Actinomycetes</taxon>
        <taxon>Micrococcales</taxon>
        <taxon>Intrasporangiaceae</taxon>
        <taxon>Janibacter</taxon>
    </lineage>
</organism>
<gene>
    <name evidence="6" type="ORF">BJY28_000739</name>
</gene>
<dbReference type="Proteomes" id="UP000592181">
    <property type="component" value="Unassembled WGS sequence"/>
</dbReference>
<dbReference type="InterPro" id="IPR014710">
    <property type="entry name" value="RmlC-like_jellyroll"/>
</dbReference>
<dbReference type="InterPro" id="IPR008778">
    <property type="entry name" value="Pirin_C_dom"/>
</dbReference>
<evidence type="ECO:0000313" key="6">
    <source>
        <dbReference type="EMBL" id="NYG36270.1"/>
    </source>
</evidence>
<comment type="cofactor">
    <cofactor evidence="2">
        <name>Fe cation</name>
        <dbReference type="ChEBI" id="CHEBI:24875"/>
    </cofactor>
    <text evidence="2">Binds 1 Fe cation per subunit.</text>
</comment>
<dbReference type="InterPro" id="IPR011051">
    <property type="entry name" value="RmlC_Cupin_sf"/>
</dbReference>
<dbReference type="GO" id="GO:0046872">
    <property type="term" value="F:metal ion binding"/>
    <property type="evidence" value="ECO:0007669"/>
    <property type="project" value="UniProtKB-KW"/>
</dbReference>
<dbReference type="PANTHER" id="PTHR13903:SF8">
    <property type="entry name" value="PIRIN"/>
    <property type="match status" value="1"/>
</dbReference>
<evidence type="ECO:0000256" key="3">
    <source>
        <dbReference type="RuleBase" id="RU003457"/>
    </source>
</evidence>
<evidence type="ECO:0000256" key="2">
    <source>
        <dbReference type="PIRSR" id="PIRSR006232-1"/>
    </source>
</evidence>
<dbReference type="AlphaFoldDB" id="A0A852X4J2"/>
<accession>A0A852X4J2</accession>
<dbReference type="RefSeq" id="WP_343036943.1">
    <property type="nucleotide sequence ID" value="NZ_JACBZX010000001.1"/>
</dbReference>
<keyword evidence="2" id="KW-0408">Iron</keyword>
<proteinExistence type="inferred from homology"/>
<dbReference type="Pfam" id="PF02678">
    <property type="entry name" value="Pirin"/>
    <property type="match status" value="1"/>
</dbReference>
<feature type="domain" description="Pirin C-terminal" evidence="5">
    <location>
        <begin position="183"/>
        <end position="280"/>
    </location>
</feature>
<feature type="binding site" evidence="2">
    <location>
        <position position="105"/>
    </location>
    <ligand>
        <name>Fe cation</name>
        <dbReference type="ChEBI" id="CHEBI:24875"/>
    </ligand>
</feature>
<comment type="caution">
    <text evidence="6">The sequence shown here is derived from an EMBL/GenBank/DDBJ whole genome shotgun (WGS) entry which is preliminary data.</text>
</comment>
<dbReference type="Gene3D" id="2.60.120.10">
    <property type="entry name" value="Jelly Rolls"/>
    <property type="match status" value="2"/>
</dbReference>
<keyword evidence="2" id="KW-0479">Metal-binding</keyword>
<feature type="binding site" evidence="2">
    <location>
        <position position="61"/>
    </location>
    <ligand>
        <name>Fe cation</name>
        <dbReference type="ChEBI" id="CHEBI:24875"/>
    </ligand>
</feature>
<feature type="domain" description="Pirin N-terminal" evidence="4">
    <location>
        <begin position="22"/>
        <end position="123"/>
    </location>
</feature>
<comment type="similarity">
    <text evidence="1 3">Belongs to the pirin family.</text>
</comment>
<protein>
    <recommendedName>
        <fullName evidence="8">Pirin</fullName>
    </recommendedName>
</protein>